<dbReference type="UniPathway" id="UPA00124"/>
<feature type="compositionally biased region" description="Acidic residues" evidence="3">
    <location>
        <begin position="351"/>
        <end position="363"/>
    </location>
</feature>
<dbReference type="GO" id="GO:0005829">
    <property type="term" value="C:cytosol"/>
    <property type="evidence" value="ECO:0007669"/>
    <property type="project" value="TreeGrafter"/>
</dbReference>
<dbReference type="Gene3D" id="3.40.50.720">
    <property type="entry name" value="NAD(P)-binding Rossmann-like Domain"/>
    <property type="match status" value="1"/>
</dbReference>
<comment type="caution">
    <text evidence="5">The sequence shown here is derived from an EMBL/GenBank/DDBJ whole genome shotgun (WGS) entry which is preliminary data.</text>
</comment>
<comment type="pathway">
    <text evidence="2">Carbohydrate biosynthesis; dTDP-L-rhamnose biosynthesis.</text>
</comment>
<feature type="domain" description="RmlD-like substrate binding" evidence="4">
    <location>
        <begin position="34"/>
        <end position="334"/>
    </location>
</feature>
<dbReference type="InterPro" id="IPR005913">
    <property type="entry name" value="dTDP_dehydrorham_reduct"/>
</dbReference>
<dbReference type="NCBIfam" id="TIGR01214">
    <property type="entry name" value="rmlD"/>
    <property type="match status" value="1"/>
</dbReference>
<dbReference type="EC" id="1.1.1.133" evidence="2"/>
<evidence type="ECO:0000313" key="5">
    <source>
        <dbReference type="EMBL" id="NDK91110.1"/>
    </source>
</evidence>
<feature type="region of interest" description="Disordered" evidence="3">
    <location>
        <begin position="1"/>
        <end position="29"/>
    </location>
</feature>
<proteinExistence type="inferred from homology"/>
<feature type="compositionally biased region" description="Low complexity" evidence="3">
    <location>
        <begin position="11"/>
        <end position="26"/>
    </location>
</feature>
<name>A0A7K3LS97_9ACTN</name>
<feature type="region of interest" description="Disordered" evidence="3">
    <location>
        <begin position="332"/>
        <end position="374"/>
    </location>
</feature>
<protein>
    <recommendedName>
        <fullName evidence="2">dTDP-4-dehydrorhamnose reductase</fullName>
        <ecNumber evidence="2">1.1.1.133</ecNumber>
    </recommendedName>
</protein>
<gene>
    <name evidence="5" type="primary">rfbD</name>
    <name evidence="5" type="ORF">GYA93_16190</name>
</gene>
<dbReference type="PANTHER" id="PTHR10491">
    <property type="entry name" value="DTDP-4-DEHYDRORHAMNOSE REDUCTASE"/>
    <property type="match status" value="1"/>
</dbReference>
<dbReference type="InterPro" id="IPR036291">
    <property type="entry name" value="NAD(P)-bd_dom_sf"/>
</dbReference>
<feature type="compositionally biased region" description="Polar residues" evidence="3">
    <location>
        <begin position="333"/>
        <end position="343"/>
    </location>
</feature>
<comment type="similarity">
    <text evidence="1 2">Belongs to the dTDP-4-dehydrorhamnose reductase family.</text>
</comment>
<dbReference type="Proteomes" id="UP000466307">
    <property type="component" value="Unassembled WGS sequence"/>
</dbReference>
<evidence type="ECO:0000256" key="2">
    <source>
        <dbReference type="RuleBase" id="RU364082"/>
    </source>
</evidence>
<evidence type="ECO:0000256" key="1">
    <source>
        <dbReference type="ARBA" id="ARBA00010944"/>
    </source>
</evidence>
<evidence type="ECO:0000256" key="3">
    <source>
        <dbReference type="SAM" id="MobiDB-lite"/>
    </source>
</evidence>
<comment type="function">
    <text evidence="2">Catalyzes the reduction of dTDP-6-deoxy-L-lyxo-4-hexulose to yield dTDP-L-rhamnose.</text>
</comment>
<keyword evidence="2" id="KW-0521">NADP</keyword>
<evidence type="ECO:0000313" key="6">
    <source>
        <dbReference type="Proteomes" id="UP000466307"/>
    </source>
</evidence>
<keyword evidence="6" id="KW-1185">Reference proteome</keyword>
<dbReference type="GO" id="GO:0019305">
    <property type="term" value="P:dTDP-rhamnose biosynthetic process"/>
    <property type="evidence" value="ECO:0007669"/>
    <property type="project" value="UniProtKB-UniPathway"/>
</dbReference>
<accession>A0A7K3LS97</accession>
<dbReference type="AlphaFoldDB" id="A0A7K3LS97"/>
<dbReference type="CDD" id="cd05254">
    <property type="entry name" value="dTDP_HR_like_SDR_e"/>
    <property type="match status" value="1"/>
</dbReference>
<dbReference type="RefSeq" id="WP_162128843.1">
    <property type="nucleotide sequence ID" value="NZ_JAADZU010000057.1"/>
</dbReference>
<dbReference type="Pfam" id="PF04321">
    <property type="entry name" value="RmlD_sub_bind"/>
    <property type="match status" value="1"/>
</dbReference>
<organism evidence="5 6">
    <name type="scientific">Gordonia desulfuricans</name>
    <dbReference type="NCBI Taxonomy" id="89051"/>
    <lineage>
        <taxon>Bacteria</taxon>
        <taxon>Bacillati</taxon>
        <taxon>Actinomycetota</taxon>
        <taxon>Actinomycetes</taxon>
        <taxon>Mycobacteriales</taxon>
        <taxon>Gordoniaceae</taxon>
        <taxon>Gordonia</taxon>
    </lineage>
</organism>
<sequence length="374" mass="37772">MAHTDSAPGDTGTSGNAGTEEATTAGGHAGPGAVWIVGAAGQLGTALTRRAPRGIGVHGLTSADIDVTDAASVRAALAGLSAGDVVINASAYTAVDKAEEEPERAAAVNTDGPAHLAAVAEAAGAWLIHVSTDYVFDGPAAGSAGNGVAPRVTPYEPADSDSVTTSPTVYGATKLAGERAAVAAAPSTAVVRTAWVYTGGPDSPDFVGTMRRLEAARDTITVVDDQTGSPTYAVDLADGLWELARRGPRAGSPTGAGEILHATNAGALTWWEVAQAVFAEVGADPDRVRPCTTDEFPRPAPRPAYSVLSPASWVAAGLTPLRDWRQALHAAVSESSVSGSQVPESPASDTPESESEVTEDTSVIDDTLVSGDAQ</sequence>
<dbReference type="Gene3D" id="3.90.25.10">
    <property type="entry name" value="UDP-galactose 4-epimerase, domain 1"/>
    <property type="match status" value="1"/>
</dbReference>
<dbReference type="PANTHER" id="PTHR10491:SF4">
    <property type="entry name" value="METHIONINE ADENOSYLTRANSFERASE 2 SUBUNIT BETA"/>
    <property type="match status" value="1"/>
</dbReference>
<evidence type="ECO:0000259" key="4">
    <source>
        <dbReference type="Pfam" id="PF04321"/>
    </source>
</evidence>
<dbReference type="InterPro" id="IPR029903">
    <property type="entry name" value="RmlD-like-bd"/>
</dbReference>
<dbReference type="SUPFAM" id="SSF51735">
    <property type="entry name" value="NAD(P)-binding Rossmann-fold domains"/>
    <property type="match status" value="1"/>
</dbReference>
<keyword evidence="2 5" id="KW-0560">Oxidoreductase</keyword>
<reference evidence="5 6" key="1">
    <citation type="submission" date="2020-01" db="EMBL/GenBank/DDBJ databases">
        <title>Investigation of new actinobacteria for the biodesulphurisation of diesel fuel.</title>
        <authorList>
            <person name="Athi Narayanan S.M."/>
        </authorList>
    </citation>
    <scope>NUCLEOTIDE SEQUENCE [LARGE SCALE GENOMIC DNA]</scope>
    <source>
        <strain evidence="5 6">213E</strain>
    </source>
</reference>
<dbReference type="GO" id="GO:0008831">
    <property type="term" value="F:dTDP-4-dehydrorhamnose reductase activity"/>
    <property type="evidence" value="ECO:0007669"/>
    <property type="project" value="UniProtKB-EC"/>
</dbReference>
<dbReference type="EMBL" id="JAADZU010000057">
    <property type="protein sequence ID" value="NDK91110.1"/>
    <property type="molecule type" value="Genomic_DNA"/>
</dbReference>